<evidence type="ECO:0000313" key="1">
    <source>
        <dbReference type="EMBL" id="CAB0019849.1"/>
    </source>
</evidence>
<dbReference type="EMBL" id="CADCXU010034621">
    <property type="protein sequence ID" value="CAB0019849.1"/>
    <property type="molecule type" value="Genomic_DNA"/>
</dbReference>
<accession>A0A6H5HPF5</accession>
<proteinExistence type="predicted"/>
<dbReference type="OrthoDB" id="413361at2759"/>
<dbReference type="PANTHER" id="PTHR11439:SF483">
    <property type="entry name" value="PEPTIDE SYNTHASE GLIP-LIKE, PUTATIVE (AFU_ORTHOLOGUE AFUA_3G12920)-RELATED"/>
    <property type="match status" value="1"/>
</dbReference>
<name>A0A6H5HPF5_9HEMI</name>
<protein>
    <recommendedName>
        <fullName evidence="3">Reverse transcriptase Ty1/copia-type domain-containing protein</fullName>
    </recommendedName>
</protein>
<gene>
    <name evidence="1" type="ORF">NTEN_LOCUS23499</name>
</gene>
<evidence type="ECO:0000313" key="2">
    <source>
        <dbReference type="Proteomes" id="UP000479000"/>
    </source>
</evidence>
<keyword evidence="2" id="KW-1185">Reference proteome</keyword>
<dbReference type="Proteomes" id="UP000479000">
    <property type="component" value="Unassembled WGS sequence"/>
</dbReference>
<evidence type="ECO:0008006" key="3">
    <source>
        <dbReference type="Google" id="ProtNLM"/>
    </source>
</evidence>
<dbReference type="PANTHER" id="PTHR11439">
    <property type="entry name" value="GAG-POL-RELATED RETROTRANSPOSON"/>
    <property type="match status" value="1"/>
</dbReference>
<dbReference type="AlphaFoldDB" id="A0A6H5HPF5"/>
<organism evidence="1 2">
    <name type="scientific">Nesidiocoris tenuis</name>
    <dbReference type="NCBI Taxonomy" id="355587"/>
    <lineage>
        <taxon>Eukaryota</taxon>
        <taxon>Metazoa</taxon>
        <taxon>Ecdysozoa</taxon>
        <taxon>Arthropoda</taxon>
        <taxon>Hexapoda</taxon>
        <taxon>Insecta</taxon>
        <taxon>Pterygota</taxon>
        <taxon>Neoptera</taxon>
        <taxon>Paraneoptera</taxon>
        <taxon>Hemiptera</taxon>
        <taxon>Heteroptera</taxon>
        <taxon>Panheteroptera</taxon>
        <taxon>Cimicomorpha</taxon>
        <taxon>Miridae</taxon>
        <taxon>Dicyphina</taxon>
        <taxon>Nesidiocoris</taxon>
    </lineage>
</organism>
<feature type="non-terminal residue" evidence="1">
    <location>
        <position position="309"/>
    </location>
</feature>
<sequence>MKKVLKQLKDEFDITEVFQPSSFVGFELEKSEVGLKLHQKSYAEDILQKTIMDQAKPAVTPMVPGQVCCSAVEPIQFPFREVTGSLLYLSSRSRPDLAYSVGMCTRKVENPGAQDLATLKRILKYLKGHKSQGIVYNDDSPNQLVAFCGSDYAEDPETRRSTSGYVIFYAGGPVSWRSLRPFNSSEGDSMVSSKVLKYVRPRQREEDGPGTGSSVCQILGRLRPDEIRSHLDLGLPIATTSVAVDRIPRSDSYFEGYDSDSYFGTDCSLFPRVNGSIGIVLKSRIGTELQKKLFLIHIYSESLPEEVSV</sequence>
<reference evidence="1 2" key="1">
    <citation type="submission" date="2020-02" db="EMBL/GenBank/DDBJ databases">
        <authorList>
            <person name="Ferguson B K."/>
        </authorList>
    </citation>
    <scope>NUCLEOTIDE SEQUENCE [LARGE SCALE GENOMIC DNA]</scope>
</reference>